<feature type="transmembrane region" description="Helical" evidence="1">
    <location>
        <begin position="319"/>
        <end position="338"/>
    </location>
</feature>
<keyword evidence="1" id="KW-0812">Transmembrane</keyword>
<evidence type="ECO:0000313" key="2">
    <source>
        <dbReference type="EMBL" id="NYJ78019.1"/>
    </source>
</evidence>
<dbReference type="RefSeq" id="WP_179541421.1">
    <property type="nucleotide sequence ID" value="NZ_BAAALL010000002.1"/>
</dbReference>
<accession>A0A7Z0K8T9</accession>
<feature type="transmembrane region" description="Helical" evidence="1">
    <location>
        <begin position="39"/>
        <end position="61"/>
    </location>
</feature>
<keyword evidence="3" id="KW-1185">Reference proteome</keyword>
<keyword evidence="1" id="KW-1133">Transmembrane helix</keyword>
<dbReference type="Proteomes" id="UP000535437">
    <property type="component" value="Unassembled WGS sequence"/>
</dbReference>
<feature type="transmembrane region" description="Helical" evidence="1">
    <location>
        <begin position="524"/>
        <end position="542"/>
    </location>
</feature>
<sequence length="550" mass="57632">MTAETLSPTAPSGGAAEVAPLARTGAMLRFMLRRDRIRLSIWVLACGLLAMYFANAIQLIAEDETELAHLVVLFNDPVGRLMTGPAYGMEEPTFERFFSAGYVLFLYILIALMSFFLMIRHTRLEEQTGRAELMRANVVGRHATLTAALLLTTGANLVVAVLVWVASGPIAGYASGGSALVAAGGFCVGLLFMGVAATTAQLSESSRGASAMAGAVLGLAYLIRMGGDMAEQGGSTLSWFSPLGWAQQTAPYVEDRWWPLLLPLSFAASLVTLGFWLSTRRDVGASLVPSRMGRAAARPSLGTAAGMAGRGLQGVLRGWTIALVLAALMFGGYAQSMVDAADGLPEEIAMIMSGDDMVLGYLAYMSLFLALFVAAAGVSGVQLLRSEEVQGRAEFALSLPLSRSRWLGSHLAVLLSGLVAMLLLVGLGTAISASAALGDAGHFGVLLLGSLHQLPAVLAVVGLVVALFGWLPRAGGTVGWVLIAFAGIATNFGPLLDLPQAVLNLNPFGHLAAYPVEDPTLAPILWLTGIGVTGIVVGMAGWRSREINRV</sequence>
<name>A0A7Z0K8T9_9MICC</name>
<feature type="transmembrane region" description="Helical" evidence="1">
    <location>
        <begin position="478"/>
        <end position="496"/>
    </location>
</feature>
<feature type="transmembrane region" description="Helical" evidence="1">
    <location>
        <begin position="358"/>
        <end position="384"/>
    </location>
</feature>
<comment type="caution">
    <text evidence="2">The sequence shown here is derived from an EMBL/GenBank/DDBJ whole genome shotgun (WGS) entry which is preliminary data.</text>
</comment>
<proteinExistence type="predicted"/>
<gene>
    <name evidence="2" type="ORF">HNR09_001430</name>
</gene>
<dbReference type="AlphaFoldDB" id="A0A7Z0K8T9"/>
<feature type="transmembrane region" description="Helical" evidence="1">
    <location>
        <begin position="139"/>
        <end position="164"/>
    </location>
</feature>
<keyword evidence="1" id="KW-0472">Membrane</keyword>
<feature type="transmembrane region" description="Helical" evidence="1">
    <location>
        <begin position="453"/>
        <end position="471"/>
    </location>
</feature>
<evidence type="ECO:0000256" key="1">
    <source>
        <dbReference type="SAM" id="Phobius"/>
    </source>
</evidence>
<protein>
    <submittedName>
        <fullName evidence="2">ABC-2 type transport system permease protein</fullName>
    </submittedName>
</protein>
<feature type="transmembrane region" description="Helical" evidence="1">
    <location>
        <begin position="257"/>
        <end position="277"/>
    </location>
</feature>
<feature type="transmembrane region" description="Helical" evidence="1">
    <location>
        <begin position="411"/>
        <end position="433"/>
    </location>
</feature>
<evidence type="ECO:0000313" key="3">
    <source>
        <dbReference type="Proteomes" id="UP000535437"/>
    </source>
</evidence>
<reference evidence="2 3" key="1">
    <citation type="submission" date="2020-07" db="EMBL/GenBank/DDBJ databases">
        <title>Sequencing the genomes of 1000 actinobacteria strains.</title>
        <authorList>
            <person name="Klenk H.-P."/>
        </authorList>
    </citation>
    <scope>NUCLEOTIDE SEQUENCE [LARGE SCALE GENOMIC DNA]</scope>
    <source>
        <strain evidence="2 3">DSM 15475</strain>
    </source>
</reference>
<dbReference type="EMBL" id="JACCFY010000001">
    <property type="protein sequence ID" value="NYJ78019.1"/>
    <property type="molecule type" value="Genomic_DNA"/>
</dbReference>
<feature type="transmembrane region" description="Helical" evidence="1">
    <location>
        <begin position="170"/>
        <end position="197"/>
    </location>
</feature>
<feature type="transmembrane region" description="Helical" evidence="1">
    <location>
        <begin position="209"/>
        <end position="227"/>
    </location>
</feature>
<feature type="transmembrane region" description="Helical" evidence="1">
    <location>
        <begin position="97"/>
        <end position="119"/>
    </location>
</feature>
<organism evidence="2 3">
    <name type="scientific">Nesterenkonia xinjiangensis</name>
    <dbReference type="NCBI Taxonomy" id="225327"/>
    <lineage>
        <taxon>Bacteria</taxon>
        <taxon>Bacillati</taxon>
        <taxon>Actinomycetota</taxon>
        <taxon>Actinomycetes</taxon>
        <taxon>Micrococcales</taxon>
        <taxon>Micrococcaceae</taxon>
        <taxon>Nesterenkonia</taxon>
    </lineage>
</organism>